<name>A0A5C4TEM8_9BACL</name>
<feature type="transmembrane region" description="Helical" evidence="1">
    <location>
        <begin position="119"/>
        <end position="139"/>
    </location>
</feature>
<proteinExistence type="predicted"/>
<keyword evidence="1" id="KW-1133">Transmembrane helix</keyword>
<keyword evidence="3" id="KW-1185">Reference proteome</keyword>
<dbReference type="OrthoDB" id="195502at2"/>
<gene>
    <name evidence="2" type="ORF">FE784_06790</name>
</gene>
<evidence type="ECO:0000313" key="2">
    <source>
        <dbReference type="EMBL" id="TNJ67262.1"/>
    </source>
</evidence>
<keyword evidence="1" id="KW-0812">Transmembrane</keyword>
<sequence length="217" mass="24661">MIKSKHLYLIMIVVSIGYMLYVTYVNFIHDPQATDFLSHKTELSRSLNIPVWLNVMYVHLIFACMAMAAGAVNFAASLLRKHRALHRAIGYLYIVSVLIVCLTSGYMAPYSTGGKINSIAFNLVNMIWIGMTIAALVQIKRKQVNKHRKWMVRSYAFCFTNMFIHVFTFVLSDLFGVPYATGYTVGVYGTIVLNIALAELVIRYVYRKPTALQPSRK</sequence>
<feature type="transmembrane region" description="Helical" evidence="1">
    <location>
        <begin position="7"/>
        <end position="29"/>
    </location>
</feature>
<organism evidence="2 3">
    <name type="scientific">Paenibacillus hemerocallicola</name>
    <dbReference type="NCBI Taxonomy" id="1172614"/>
    <lineage>
        <taxon>Bacteria</taxon>
        <taxon>Bacillati</taxon>
        <taxon>Bacillota</taxon>
        <taxon>Bacilli</taxon>
        <taxon>Bacillales</taxon>
        <taxon>Paenibacillaceae</taxon>
        <taxon>Paenibacillus</taxon>
    </lineage>
</organism>
<reference evidence="2 3" key="1">
    <citation type="submission" date="2019-05" db="EMBL/GenBank/DDBJ databases">
        <title>We sequenced the genome of Paenibacillus hemerocallicola KCTC 33185 for further insight into its adaptation and study the phylogeny of Paenibacillus.</title>
        <authorList>
            <person name="Narsing Rao M.P."/>
        </authorList>
    </citation>
    <scope>NUCLEOTIDE SEQUENCE [LARGE SCALE GENOMIC DNA]</scope>
    <source>
        <strain evidence="2 3">KCTC 33185</strain>
    </source>
</reference>
<protein>
    <submittedName>
        <fullName evidence="2">DUF2306 domain-containing protein</fullName>
    </submittedName>
</protein>
<comment type="caution">
    <text evidence="2">The sequence shown here is derived from an EMBL/GenBank/DDBJ whole genome shotgun (WGS) entry which is preliminary data.</text>
</comment>
<feature type="transmembrane region" description="Helical" evidence="1">
    <location>
        <begin position="49"/>
        <end position="76"/>
    </location>
</feature>
<dbReference type="Proteomes" id="UP000307943">
    <property type="component" value="Unassembled WGS sequence"/>
</dbReference>
<feature type="transmembrane region" description="Helical" evidence="1">
    <location>
        <begin position="88"/>
        <end position="107"/>
    </location>
</feature>
<evidence type="ECO:0000313" key="3">
    <source>
        <dbReference type="Proteomes" id="UP000307943"/>
    </source>
</evidence>
<dbReference type="InterPro" id="IPR018750">
    <property type="entry name" value="DUF2306_membrane"/>
</dbReference>
<keyword evidence="1" id="KW-0472">Membrane</keyword>
<feature type="transmembrane region" description="Helical" evidence="1">
    <location>
        <begin position="183"/>
        <end position="206"/>
    </location>
</feature>
<accession>A0A5C4TEM8</accession>
<dbReference type="AlphaFoldDB" id="A0A5C4TEM8"/>
<feature type="transmembrane region" description="Helical" evidence="1">
    <location>
        <begin position="151"/>
        <end position="171"/>
    </location>
</feature>
<dbReference type="EMBL" id="VDCQ01000006">
    <property type="protein sequence ID" value="TNJ67262.1"/>
    <property type="molecule type" value="Genomic_DNA"/>
</dbReference>
<dbReference type="Pfam" id="PF10067">
    <property type="entry name" value="DUF2306"/>
    <property type="match status" value="1"/>
</dbReference>
<evidence type="ECO:0000256" key="1">
    <source>
        <dbReference type="SAM" id="Phobius"/>
    </source>
</evidence>